<dbReference type="GO" id="GO:1904680">
    <property type="term" value="F:peptide transmembrane transporter activity"/>
    <property type="evidence" value="ECO:0007669"/>
    <property type="project" value="TreeGrafter"/>
</dbReference>
<evidence type="ECO:0008006" key="9">
    <source>
        <dbReference type="Google" id="ProtNLM"/>
    </source>
</evidence>
<evidence type="ECO:0000256" key="3">
    <source>
        <dbReference type="ARBA" id="ARBA00022448"/>
    </source>
</evidence>
<sequence>MNSGVKKIKLHKKILIIFIVLFTSLTVVACKNDPLIFDQVPSIMGADDLTILVFDAFDPLHGVTAIDEEDGDLTSSIIIKTNDVNNEEVGNYTVVYEVKDSVGNTTSVTRYIIVSYEIIEDYPLAQYQNGVDLSNLDGVNKDILFAAAERYLLDNVYGGVPLYTYSHMMMYSERVQLFSDEYNGVLGYGDEFSQLNLDDSNVLMDGSTYGNTSEYTWRSAYSFDPVTLNPWESDDSDTSEFNDLFNGALYNFFFDSSKKGYEILPELAQSLPQPISGSVIDGTTYAKQWAIVLRDDLEWKFNPNTDTSNLGSDYEKLDANDYMWTFKYALDHEWFRAISGGSDFISSGIKNIEAYLDGLVPWEFVGIKLIDDYTIELEYEQDKEAFDVYYQFANNIMAPINQQLFEELGDPDSGGTYGETSVDVASSGVYYLDQWTIEESITFKKNELHPDASMYHYTGYQFTYFDNLDEIFDEFIAGRLDYTAIPNSDLYDYVDDARTKIAPDDTVWSIMINGFGTEEARDQYILDHPNVWISNNYVPEPILMYQSMRQALMYGFDRYEAAVNDVGIYLPAFTLVPSTYFLDAQSGYSVRSGAAGAAIVEDFGGSSYGYFPDEALAYFKQAVDQAILDGYYEAGTVDHYTEIELVFTYQSGGNTNIQTMVTNLVNQYEALLVDDTNYVKVVFNVIDIAFPSSYYFYMMIANTDLGLGGISPNIIDSINYFEIFYDDNRTGFTLNWGFDTTSAVIPVSYHDIDGQLVQETWGFNALIEALAGKVYIKDGVIQDSWDNADDLINASLDLDFEVLDSLSVGTTFAQNVLGDTLSSVAQDIRLDELIAHIAVTESGKNILFIISVKNDVYKLYQSYELYTNAEDAIQEYVINEYGDYELLEVSGPLTDQQVILNDYVSSLNRGSGYDTVDDLLDDYDIENSLYIEIYAASWAPVGSEGWDDAAILLHIGNYYLTLVWL</sequence>
<dbReference type="SUPFAM" id="SSF53850">
    <property type="entry name" value="Periplasmic binding protein-like II"/>
    <property type="match status" value="1"/>
</dbReference>
<dbReference type="Gene3D" id="3.10.105.10">
    <property type="entry name" value="Dipeptide-binding Protein, Domain 3"/>
    <property type="match status" value="1"/>
</dbReference>
<name>A0A7U9TI34_9MOLU</name>
<dbReference type="Proteomes" id="UP000620133">
    <property type="component" value="Chromosome"/>
</dbReference>
<dbReference type="PANTHER" id="PTHR30290">
    <property type="entry name" value="PERIPLASMIC BINDING COMPONENT OF ABC TRANSPORTER"/>
    <property type="match status" value="1"/>
</dbReference>
<dbReference type="KEGG" id="manr:MPAN_015830"/>
<feature type="domain" description="Solute-binding protein family 5" evidence="5">
    <location>
        <begin position="283"/>
        <end position="730"/>
    </location>
</feature>
<evidence type="ECO:0000259" key="5">
    <source>
        <dbReference type="Pfam" id="PF00496"/>
    </source>
</evidence>
<dbReference type="GO" id="GO:0030313">
    <property type="term" value="C:cell envelope"/>
    <property type="evidence" value="ECO:0007669"/>
    <property type="project" value="UniProtKB-SubCell"/>
</dbReference>
<keyword evidence="3" id="KW-0813">Transport</keyword>
<evidence type="ECO:0000313" key="8">
    <source>
        <dbReference type="Proteomes" id="UP000620133"/>
    </source>
</evidence>
<keyword evidence="4" id="KW-0732">Signal</keyword>
<dbReference type="InterPro" id="IPR032179">
    <property type="entry name" value="Cry22Aa_Ig-like"/>
</dbReference>
<dbReference type="InterPro" id="IPR039424">
    <property type="entry name" value="SBP_5"/>
</dbReference>
<dbReference type="Pfam" id="PF16403">
    <property type="entry name" value="Bact_surface_Ig-like"/>
    <property type="match status" value="1"/>
</dbReference>
<gene>
    <name evidence="7" type="ORF">MPAN_015830</name>
</gene>
<dbReference type="EMBL" id="AP024412">
    <property type="protein sequence ID" value="BCR36690.1"/>
    <property type="molecule type" value="Genomic_DNA"/>
</dbReference>
<organism evidence="7 8">
    <name type="scientific">Mariniplasma anaerobium</name>
    <dbReference type="NCBI Taxonomy" id="2735436"/>
    <lineage>
        <taxon>Bacteria</taxon>
        <taxon>Bacillati</taxon>
        <taxon>Mycoplasmatota</taxon>
        <taxon>Mollicutes</taxon>
        <taxon>Acholeplasmatales</taxon>
        <taxon>Acholeplasmataceae</taxon>
        <taxon>Mariniplasma</taxon>
    </lineage>
</organism>
<evidence type="ECO:0000256" key="2">
    <source>
        <dbReference type="ARBA" id="ARBA00005695"/>
    </source>
</evidence>
<dbReference type="AlphaFoldDB" id="A0A7U9TI34"/>
<comment type="subcellular location">
    <subcellularLocation>
        <location evidence="1">Cell envelope</location>
    </subcellularLocation>
</comment>
<dbReference type="InterPro" id="IPR000914">
    <property type="entry name" value="SBP_5_dom"/>
</dbReference>
<accession>A0A7U9TI34</accession>
<dbReference type="InterPro" id="IPR013783">
    <property type="entry name" value="Ig-like_fold"/>
</dbReference>
<dbReference type="Gene3D" id="3.90.76.10">
    <property type="entry name" value="Dipeptide-binding Protein, Domain 1"/>
    <property type="match status" value="1"/>
</dbReference>
<dbReference type="Gene3D" id="2.60.40.10">
    <property type="entry name" value="Immunoglobulins"/>
    <property type="match status" value="1"/>
</dbReference>
<proteinExistence type="inferred from homology"/>
<dbReference type="Pfam" id="PF00496">
    <property type="entry name" value="SBP_bac_5"/>
    <property type="match status" value="1"/>
</dbReference>
<dbReference type="PANTHER" id="PTHR30290:SF10">
    <property type="entry name" value="PERIPLASMIC OLIGOPEPTIDE-BINDING PROTEIN-RELATED"/>
    <property type="match status" value="1"/>
</dbReference>
<dbReference type="Gene3D" id="3.40.190.10">
    <property type="entry name" value="Periplasmic binding protein-like II"/>
    <property type="match status" value="1"/>
</dbReference>
<dbReference type="GO" id="GO:0015833">
    <property type="term" value="P:peptide transport"/>
    <property type="evidence" value="ECO:0007669"/>
    <property type="project" value="TreeGrafter"/>
</dbReference>
<reference evidence="7" key="1">
    <citation type="submission" date="2021-01" db="EMBL/GenBank/DDBJ databases">
        <title>Draft genome sequence of Acholeplasmataceae bacterium strain Mahy22.</title>
        <authorList>
            <person name="Watanabe M."/>
            <person name="Kojima H."/>
            <person name="Fukui M."/>
        </authorList>
    </citation>
    <scope>NUCLEOTIDE SEQUENCE</scope>
    <source>
        <strain evidence="7">Mahy22</strain>
    </source>
</reference>
<evidence type="ECO:0000256" key="4">
    <source>
        <dbReference type="ARBA" id="ARBA00022729"/>
    </source>
</evidence>
<dbReference type="PROSITE" id="PS51257">
    <property type="entry name" value="PROKAR_LIPOPROTEIN"/>
    <property type="match status" value="1"/>
</dbReference>
<evidence type="ECO:0000259" key="6">
    <source>
        <dbReference type="Pfam" id="PF16403"/>
    </source>
</evidence>
<evidence type="ECO:0000256" key="1">
    <source>
        <dbReference type="ARBA" id="ARBA00004196"/>
    </source>
</evidence>
<comment type="similarity">
    <text evidence="2">Belongs to the bacterial solute-binding protein 5 family.</text>
</comment>
<dbReference type="RefSeq" id="WP_176239335.1">
    <property type="nucleotide sequence ID" value="NZ_AP024412.1"/>
</dbReference>
<feature type="domain" description="Pesticidal crystal protein Cry22Aa Ig-like" evidence="6">
    <location>
        <begin position="43"/>
        <end position="114"/>
    </location>
</feature>
<evidence type="ECO:0000313" key="7">
    <source>
        <dbReference type="EMBL" id="BCR36690.1"/>
    </source>
</evidence>
<keyword evidence="8" id="KW-1185">Reference proteome</keyword>
<protein>
    <recommendedName>
        <fullName evidence="9">DUF5011 domain-containing protein</fullName>
    </recommendedName>
</protein>